<name>A0A081KA62_9GAMM</name>
<dbReference type="STRING" id="305900.GV64_10025"/>
<dbReference type="RefSeq" id="WP_020585074.1">
    <property type="nucleotide sequence ID" value="NZ_JOJP01000001.1"/>
</dbReference>
<protein>
    <recommendedName>
        <fullName evidence="3">Polyketide cyclase</fullName>
    </recommendedName>
</protein>
<comment type="caution">
    <text evidence="1">The sequence shown here is derived from an EMBL/GenBank/DDBJ whole genome shotgun (WGS) entry which is preliminary data.</text>
</comment>
<evidence type="ECO:0000313" key="1">
    <source>
        <dbReference type="EMBL" id="KEI71038.1"/>
    </source>
</evidence>
<evidence type="ECO:0000313" key="2">
    <source>
        <dbReference type="Proteomes" id="UP000027997"/>
    </source>
</evidence>
<dbReference type="Proteomes" id="UP000027997">
    <property type="component" value="Unassembled WGS sequence"/>
</dbReference>
<dbReference type="InterPro" id="IPR019587">
    <property type="entry name" value="Polyketide_cyclase/dehydratase"/>
</dbReference>
<evidence type="ECO:0008006" key="3">
    <source>
        <dbReference type="Google" id="ProtNLM"/>
    </source>
</evidence>
<gene>
    <name evidence="1" type="ORF">GV64_10025</name>
</gene>
<sequence length="162" mass="18246">MTSESTSTIDIDLPLEKSWEILRDFTQAVNYVPNLTGCELHPGPEEGKGASRRVFQKNGKFLDETVTHWREKQGFVIRLHEGDGPAPAPFREACFIYKIQPKGEKTQLTTTMSYTVRFGFLGKLLDKLFVKKALDGAVNKIARNMKSYYETGVPSNKTISKA</sequence>
<dbReference type="CDD" id="cd07821">
    <property type="entry name" value="PYR_PYL_RCAR_like"/>
    <property type="match status" value="1"/>
</dbReference>
<accession>A0A081KA62</accession>
<keyword evidence="2" id="KW-1185">Reference proteome</keyword>
<reference evidence="1 2" key="1">
    <citation type="submission" date="2014-06" db="EMBL/GenBank/DDBJ databases">
        <title>Whole Genome Sequences of Three Symbiotic Endozoicomonas Bacteria.</title>
        <authorList>
            <person name="Neave M.J."/>
            <person name="Apprill A."/>
            <person name="Voolstra C.R."/>
        </authorList>
    </citation>
    <scope>NUCLEOTIDE SEQUENCE [LARGE SCALE GENOMIC DNA]</scope>
    <source>
        <strain evidence="1 2">DSM 22380</strain>
    </source>
</reference>
<dbReference type="EMBL" id="JOJP01000001">
    <property type="protein sequence ID" value="KEI71038.1"/>
    <property type="molecule type" value="Genomic_DNA"/>
</dbReference>
<dbReference type="Gene3D" id="3.30.530.20">
    <property type="match status" value="1"/>
</dbReference>
<dbReference type="eggNOG" id="COG3832">
    <property type="taxonomic scope" value="Bacteria"/>
</dbReference>
<organism evidence="1 2">
    <name type="scientific">Endozoicomonas elysicola</name>
    <dbReference type="NCBI Taxonomy" id="305900"/>
    <lineage>
        <taxon>Bacteria</taxon>
        <taxon>Pseudomonadati</taxon>
        <taxon>Pseudomonadota</taxon>
        <taxon>Gammaproteobacteria</taxon>
        <taxon>Oceanospirillales</taxon>
        <taxon>Endozoicomonadaceae</taxon>
        <taxon>Endozoicomonas</taxon>
    </lineage>
</organism>
<dbReference type="AlphaFoldDB" id="A0A081KA62"/>
<dbReference type="InterPro" id="IPR023393">
    <property type="entry name" value="START-like_dom_sf"/>
</dbReference>
<dbReference type="SUPFAM" id="SSF55961">
    <property type="entry name" value="Bet v1-like"/>
    <property type="match status" value="1"/>
</dbReference>
<proteinExistence type="predicted"/>
<dbReference type="Pfam" id="PF10604">
    <property type="entry name" value="Polyketide_cyc2"/>
    <property type="match status" value="1"/>
</dbReference>